<dbReference type="Proteomes" id="UP000283492">
    <property type="component" value="Unassembled WGS sequence"/>
</dbReference>
<evidence type="ECO:0000313" key="2">
    <source>
        <dbReference type="Proteomes" id="UP000283492"/>
    </source>
</evidence>
<comment type="caution">
    <text evidence="1">The sequence shown here is derived from an EMBL/GenBank/DDBJ whole genome shotgun (WGS) entry which is preliminary data.</text>
</comment>
<dbReference type="AlphaFoldDB" id="A0A3R6AL57"/>
<evidence type="ECO:0000313" key="1">
    <source>
        <dbReference type="EMBL" id="RHA91627.1"/>
    </source>
</evidence>
<gene>
    <name evidence="1" type="ORF">DW914_00015</name>
</gene>
<organism evidence="1 2">
    <name type="scientific">Roseburia inulinivorans</name>
    <dbReference type="NCBI Taxonomy" id="360807"/>
    <lineage>
        <taxon>Bacteria</taxon>
        <taxon>Bacillati</taxon>
        <taxon>Bacillota</taxon>
        <taxon>Clostridia</taxon>
        <taxon>Lachnospirales</taxon>
        <taxon>Lachnospiraceae</taxon>
        <taxon>Roseburia</taxon>
    </lineage>
</organism>
<sequence>MGNISIMARRFSDGHVQYGWSGNGGYFSFTGAHLLEWYQNSDAVEYLFGLGQTACVGRVGSENGGCSIMETNAPTGRPFWLGDTEREIFSKINWIDYGYFYDLDHKWYYIIPGPFRIKLPLELVKNNLDKAGYEFEYRRKLEDELLKYILDEYRCTYSDFNEFIKKEGYDLEKVFKEIQCDGKLSMYELFSKYHKIFAYFDDWVFIKSDDVYKDITEILVKKKGDAHLETCTW</sequence>
<dbReference type="EMBL" id="QSFX01000001">
    <property type="protein sequence ID" value="RHA91627.1"/>
    <property type="molecule type" value="Genomic_DNA"/>
</dbReference>
<reference evidence="1 2" key="1">
    <citation type="submission" date="2018-08" db="EMBL/GenBank/DDBJ databases">
        <title>A genome reference for cultivated species of the human gut microbiota.</title>
        <authorList>
            <person name="Zou Y."/>
            <person name="Xue W."/>
            <person name="Luo G."/>
        </authorList>
    </citation>
    <scope>NUCLEOTIDE SEQUENCE [LARGE SCALE GENOMIC DNA]</scope>
    <source>
        <strain evidence="1 2">AM42-1AC</strain>
    </source>
</reference>
<proteinExistence type="predicted"/>
<accession>A0A3R6AL57</accession>
<name>A0A3R6AL57_9FIRM</name>
<protein>
    <submittedName>
        <fullName evidence="1">Uncharacterized protein</fullName>
    </submittedName>
</protein>